<keyword evidence="2" id="KW-1185">Reference proteome</keyword>
<evidence type="ECO:0000313" key="1">
    <source>
        <dbReference type="EMBL" id="MEA5391607.1"/>
    </source>
</evidence>
<dbReference type="Proteomes" id="UP001304461">
    <property type="component" value="Unassembled WGS sequence"/>
</dbReference>
<gene>
    <name evidence="1" type="ORF">VB738_10100</name>
</gene>
<comment type="caution">
    <text evidence="1">The sequence shown here is derived from an EMBL/GenBank/DDBJ whole genome shotgun (WGS) entry which is preliminary data.</text>
</comment>
<dbReference type="InterPro" id="IPR016780">
    <property type="entry name" value="UCP020893"/>
</dbReference>
<reference evidence="1 2" key="1">
    <citation type="submission" date="2023-12" db="EMBL/GenBank/DDBJ databases">
        <title>Baltic Sea Cyanobacteria.</title>
        <authorList>
            <person name="Delbaje E."/>
            <person name="Fewer D.P."/>
            <person name="Shishido T.K."/>
        </authorList>
    </citation>
    <scope>NUCLEOTIDE SEQUENCE [LARGE SCALE GENOMIC DNA]</scope>
    <source>
        <strain evidence="1 2">UHCC 0139</strain>
    </source>
</reference>
<organism evidence="1 2">
    <name type="scientific">Cyanobium gracile UHCC 0139</name>
    <dbReference type="NCBI Taxonomy" id="3110308"/>
    <lineage>
        <taxon>Bacteria</taxon>
        <taxon>Bacillati</taxon>
        <taxon>Cyanobacteriota</taxon>
        <taxon>Cyanophyceae</taxon>
        <taxon>Synechococcales</taxon>
        <taxon>Prochlorococcaceae</taxon>
        <taxon>Cyanobium</taxon>
    </lineage>
</organism>
<dbReference type="RefSeq" id="WP_323305623.1">
    <property type="nucleotide sequence ID" value="NZ_JAYGHX010000005.1"/>
</dbReference>
<proteinExistence type="predicted"/>
<sequence length="197" mass="20728">MTDDAPLTETPLNGTPLAPSFPQAMEIAAQWIGLWEAGELSDEVLADRVGELVASRDGARGFFVVGLTGEAPLLDRLPEPLVAALRQAGPGVVDLTARNLAMSTAMVLHHRRAGDLEHQAGSERVQLRSTELLRQLEPVAVKKRLETLLAAAVAAGAAGTDGGTDGAGAEDRAFLDRWGYDAEQRQAIAAAIESVAD</sequence>
<name>A0ABU5RV02_9CYAN</name>
<dbReference type="PIRSF" id="PIRSF020893">
    <property type="entry name" value="UCP020893"/>
    <property type="match status" value="1"/>
</dbReference>
<accession>A0ABU5RV02</accession>
<protein>
    <submittedName>
        <fullName evidence="1">Uncharacterized protein</fullName>
    </submittedName>
</protein>
<evidence type="ECO:0000313" key="2">
    <source>
        <dbReference type="Proteomes" id="UP001304461"/>
    </source>
</evidence>
<dbReference type="EMBL" id="JAYGHX010000005">
    <property type="protein sequence ID" value="MEA5391607.1"/>
    <property type="molecule type" value="Genomic_DNA"/>
</dbReference>